<protein>
    <submittedName>
        <fullName evidence="1">Uncharacterized protein</fullName>
    </submittedName>
</protein>
<sequence length="63" mass="7441">MLHISKACYGAIRHIMKVRPERDVIDNKKLRAQNCKLGSLLFYRLWMDTRYPHVTPTMNNVPV</sequence>
<reference evidence="1 2" key="1">
    <citation type="submission" date="2021-02" db="EMBL/GenBank/DDBJ databases">
        <title>Plant Genome Project.</title>
        <authorList>
            <person name="Zhang R.-G."/>
        </authorList>
    </citation>
    <scope>NUCLEOTIDE SEQUENCE [LARGE SCALE GENOMIC DNA]</scope>
    <source>
        <tissue evidence="1">Leaves</tissue>
    </source>
</reference>
<dbReference type="Proteomes" id="UP000827721">
    <property type="component" value="Unassembled WGS sequence"/>
</dbReference>
<organism evidence="1 2">
    <name type="scientific">Xanthoceras sorbifolium</name>
    <dbReference type="NCBI Taxonomy" id="99658"/>
    <lineage>
        <taxon>Eukaryota</taxon>
        <taxon>Viridiplantae</taxon>
        <taxon>Streptophyta</taxon>
        <taxon>Embryophyta</taxon>
        <taxon>Tracheophyta</taxon>
        <taxon>Spermatophyta</taxon>
        <taxon>Magnoliopsida</taxon>
        <taxon>eudicotyledons</taxon>
        <taxon>Gunneridae</taxon>
        <taxon>Pentapetalae</taxon>
        <taxon>rosids</taxon>
        <taxon>malvids</taxon>
        <taxon>Sapindales</taxon>
        <taxon>Sapindaceae</taxon>
        <taxon>Xanthoceroideae</taxon>
        <taxon>Xanthoceras</taxon>
    </lineage>
</organism>
<gene>
    <name evidence="1" type="ORF">JRO89_XS09G0226400</name>
</gene>
<name>A0ABQ8HMQ7_9ROSI</name>
<comment type="caution">
    <text evidence="1">The sequence shown here is derived from an EMBL/GenBank/DDBJ whole genome shotgun (WGS) entry which is preliminary data.</text>
</comment>
<dbReference type="EMBL" id="JAFEMO010000009">
    <property type="protein sequence ID" value="KAH7565553.1"/>
    <property type="molecule type" value="Genomic_DNA"/>
</dbReference>
<proteinExistence type="predicted"/>
<evidence type="ECO:0000313" key="1">
    <source>
        <dbReference type="EMBL" id="KAH7565553.1"/>
    </source>
</evidence>
<evidence type="ECO:0000313" key="2">
    <source>
        <dbReference type="Proteomes" id="UP000827721"/>
    </source>
</evidence>
<keyword evidence="2" id="KW-1185">Reference proteome</keyword>
<accession>A0ABQ8HMQ7</accession>